<dbReference type="Proteomes" id="UP000324233">
    <property type="component" value="Chromosome"/>
</dbReference>
<keyword evidence="2" id="KW-1133">Transmembrane helix</keyword>
<dbReference type="Gene3D" id="3.30.70.1430">
    <property type="entry name" value="Multidrug efflux transporter AcrB pore domain"/>
    <property type="match status" value="2"/>
</dbReference>
<feature type="compositionally biased region" description="Basic and acidic residues" evidence="1">
    <location>
        <begin position="503"/>
        <end position="517"/>
    </location>
</feature>
<dbReference type="InterPro" id="IPR001036">
    <property type="entry name" value="Acrflvin-R"/>
</dbReference>
<protein>
    <submittedName>
        <fullName evidence="3">Multidrug resistance protein MdtC</fullName>
    </submittedName>
</protein>
<dbReference type="KEGG" id="agv:OJF2_19560"/>
<dbReference type="PANTHER" id="PTHR32063:SF8">
    <property type="entry name" value="CATION EFFLUX PROTEIN"/>
    <property type="match status" value="1"/>
</dbReference>
<dbReference type="Gene3D" id="1.20.1640.10">
    <property type="entry name" value="Multidrug efflux transporter AcrB transmembrane domain"/>
    <property type="match status" value="2"/>
</dbReference>
<keyword evidence="2" id="KW-0472">Membrane</keyword>
<feature type="transmembrane region" description="Helical" evidence="2">
    <location>
        <begin position="1065"/>
        <end position="1091"/>
    </location>
</feature>
<dbReference type="Gene3D" id="3.30.70.1320">
    <property type="entry name" value="Multidrug efflux transporter AcrB pore domain like"/>
    <property type="match status" value="1"/>
</dbReference>
<feature type="transmembrane region" description="Helical" evidence="2">
    <location>
        <begin position="932"/>
        <end position="950"/>
    </location>
</feature>
<dbReference type="GO" id="GO:0042910">
    <property type="term" value="F:xenobiotic transmembrane transporter activity"/>
    <property type="evidence" value="ECO:0007669"/>
    <property type="project" value="TreeGrafter"/>
</dbReference>
<feature type="transmembrane region" description="Helical" evidence="2">
    <location>
        <begin position="462"/>
        <end position="481"/>
    </location>
</feature>
<proteinExistence type="predicted"/>
<feature type="transmembrane region" description="Helical" evidence="2">
    <location>
        <begin position="990"/>
        <end position="1011"/>
    </location>
</feature>
<dbReference type="OrthoDB" id="9757876at2"/>
<dbReference type="SUPFAM" id="SSF82693">
    <property type="entry name" value="Multidrug efflux transporter AcrB pore domain, PN1, PN2, PC1 and PC2 subdomains"/>
    <property type="match status" value="3"/>
</dbReference>
<feature type="transmembrane region" description="Helical" evidence="2">
    <location>
        <begin position="364"/>
        <end position="385"/>
    </location>
</feature>
<dbReference type="GO" id="GO:0005886">
    <property type="term" value="C:plasma membrane"/>
    <property type="evidence" value="ECO:0007669"/>
    <property type="project" value="TreeGrafter"/>
</dbReference>
<feature type="region of interest" description="Disordered" evidence="1">
    <location>
        <begin position="503"/>
        <end position="534"/>
    </location>
</feature>
<dbReference type="Gene3D" id="3.30.70.1440">
    <property type="entry name" value="Multidrug efflux transporter AcrB pore domain"/>
    <property type="match status" value="1"/>
</dbReference>
<feature type="transmembrane region" description="Helical" evidence="2">
    <location>
        <begin position="957"/>
        <end position="978"/>
    </location>
</feature>
<dbReference type="SUPFAM" id="SSF82714">
    <property type="entry name" value="Multidrug efflux transporter AcrB TolC docking domain, DN and DC subdomains"/>
    <property type="match status" value="2"/>
</dbReference>
<dbReference type="EMBL" id="CP042997">
    <property type="protein sequence ID" value="QEH33454.1"/>
    <property type="molecule type" value="Genomic_DNA"/>
</dbReference>
<dbReference type="Pfam" id="PF00873">
    <property type="entry name" value="ACR_tran"/>
    <property type="match status" value="1"/>
</dbReference>
<reference evidence="3 4" key="1">
    <citation type="submission" date="2019-08" db="EMBL/GenBank/DDBJ databases">
        <title>Deep-cultivation of Planctomycetes and their phenomic and genomic characterization uncovers novel biology.</title>
        <authorList>
            <person name="Wiegand S."/>
            <person name="Jogler M."/>
            <person name="Boedeker C."/>
            <person name="Pinto D."/>
            <person name="Vollmers J."/>
            <person name="Rivas-Marin E."/>
            <person name="Kohn T."/>
            <person name="Peeters S.H."/>
            <person name="Heuer A."/>
            <person name="Rast P."/>
            <person name="Oberbeckmann S."/>
            <person name="Bunk B."/>
            <person name="Jeske O."/>
            <person name="Meyerdierks A."/>
            <person name="Storesund J.E."/>
            <person name="Kallscheuer N."/>
            <person name="Luecker S."/>
            <person name="Lage O.M."/>
            <person name="Pohl T."/>
            <person name="Merkel B.J."/>
            <person name="Hornburger P."/>
            <person name="Mueller R.-W."/>
            <person name="Bruemmer F."/>
            <person name="Labrenz M."/>
            <person name="Spormann A.M."/>
            <person name="Op den Camp H."/>
            <person name="Overmann J."/>
            <person name="Amann R."/>
            <person name="Jetten M.S.M."/>
            <person name="Mascher T."/>
            <person name="Medema M.H."/>
            <person name="Devos D.P."/>
            <person name="Kaster A.-K."/>
            <person name="Ovreas L."/>
            <person name="Rohde M."/>
            <person name="Galperin M.Y."/>
            <person name="Jogler C."/>
        </authorList>
    </citation>
    <scope>NUCLEOTIDE SEQUENCE [LARGE SCALE GENOMIC DNA]</scope>
    <source>
        <strain evidence="3 4">OJF2</strain>
    </source>
</reference>
<evidence type="ECO:0000256" key="1">
    <source>
        <dbReference type="SAM" id="MobiDB-lite"/>
    </source>
</evidence>
<dbReference type="PANTHER" id="PTHR32063">
    <property type="match status" value="1"/>
</dbReference>
<dbReference type="InterPro" id="IPR027463">
    <property type="entry name" value="AcrB_DN_DC_subdom"/>
</dbReference>
<keyword evidence="2" id="KW-0812">Transmembrane</keyword>
<gene>
    <name evidence="3" type="primary">mdtC_2</name>
    <name evidence="3" type="ORF">OJF2_19560</name>
</gene>
<dbReference type="AlphaFoldDB" id="A0A5B9VZS9"/>
<name>A0A5B9VZS9_9BACT</name>
<feature type="transmembrane region" description="Helical" evidence="2">
    <location>
        <begin position="568"/>
        <end position="589"/>
    </location>
</feature>
<feature type="transmembrane region" description="Helical" evidence="2">
    <location>
        <begin position="337"/>
        <end position="357"/>
    </location>
</feature>
<feature type="region of interest" description="Disordered" evidence="1">
    <location>
        <begin position="1099"/>
        <end position="1119"/>
    </location>
</feature>
<evidence type="ECO:0000256" key="2">
    <source>
        <dbReference type="SAM" id="Phobius"/>
    </source>
</evidence>
<sequence length="1119" mass="122097">MNGLIRASLGNPYAVTVMALTMVLLGALSVTQIPVDILPIFRSPAVQTLTFYGGMSANSIAHDITNRMERWTGQANGMARQESRSILGASIVRNYFQGDVDPNGALTQVNSLALAAIPNLPPGTLPPVVLPFDPTSTTPVCVVALDSEDPANNESVLYDVGRYEVRNMIMGQPGAVAPVVYGGKVRAVMAYLDRNKMQARDLSTQDVLAALNAGNVFLPTGDAKFGDLDYVIDSNSMYEKVEDMGDIPVRIEPNNATYLRDVAQAKDANYIQTNVVRVNGKREVYIPVFRQLGSSTLRVVENLRGSLRDMEAKLTRSGINLKLVMDQSVYVRKSIEALVQEGVLGAILCSLVILMFLGEWRMTGIAVMTLPLACMTCCACLFLTGQTINTMTLAGMTLAIGPMIDSAIICLENTHRHMGLGASPRDAAFLGASEVAMPELVSTLCTFLVLSPLVMTPGLGQFLFKPMAMAVAFSMIAAYLLSRTLVPACSAFWLKPHAAHAHDEHGHGDQADGHGDPAESETFQINGDGPKPRRRGAIARAFARWEAMIDRGIEYYVKGLDAVLRHPALTLGFSFTALAATILLFWPILRKEFFPEVDAGAFEMYVRAPSGLRIERMEDRIKEVEKFVKETVEEEDLELVLSELGVTSDWSAAYTPNAGPMDAVVRVQLSGERKKSAQEYVAELREGFASRGEFSDLEFAFDAGGMVRSAMNEGKSTPISVRITAKDQKSAHRVASMIRNEVEKVPGVVDARIIQRLDYPQFMVKVDRAKSAQLGLTQADVMKAIIASLNSSIQFDKHNFWIDPKSKNQYYVGVSYAENEIKSLDTIYDIPITSPVQKRPVPMRNVIEIERVPVPTEVTHYNIQPTIELSMGVAGRDLGHVSDDVSEIIGRFGRFKSAGQWDTYKPDSDGKELLVGSRITLSGEYLRMKDTFNSLGVGLILASLLIYFLMVGLDRSFVVPLTVMAIVPLSLIGIMPMLYVTKSAVNVQSLLGFIFIVGIKVANSVLMTDYAQELRRHEGLTPLEAIRKAASLRVRPITMTALAAFFALVPGALSLERGSEANAPLARAILGGLIAGEPATLFVLPVIYSLIVRDKPGKRLAPAHEGESEGDRPEGSSHH</sequence>
<dbReference type="SUPFAM" id="SSF82866">
    <property type="entry name" value="Multidrug efflux transporter AcrB transmembrane domain"/>
    <property type="match status" value="2"/>
</dbReference>
<dbReference type="Gene3D" id="3.30.2090.10">
    <property type="entry name" value="Multidrug efflux transporter AcrB TolC docking domain, DN and DC subdomains"/>
    <property type="match status" value="2"/>
</dbReference>
<feature type="transmembrane region" description="Helical" evidence="2">
    <location>
        <begin position="12"/>
        <end position="33"/>
    </location>
</feature>
<keyword evidence="4" id="KW-1185">Reference proteome</keyword>
<evidence type="ECO:0000313" key="3">
    <source>
        <dbReference type="EMBL" id="QEH33454.1"/>
    </source>
</evidence>
<dbReference type="PRINTS" id="PR00702">
    <property type="entry name" value="ACRIFLAVINRP"/>
</dbReference>
<organism evidence="3 4">
    <name type="scientific">Aquisphaera giovannonii</name>
    <dbReference type="NCBI Taxonomy" id="406548"/>
    <lineage>
        <taxon>Bacteria</taxon>
        <taxon>Pseudomonadati</taxon>
        <taxon>Planctomycetota</taxon>
        <taxon>Planctomycetia</taxon>
        <taxon>Isosphaerales</taxon>
        <taxon>Isosphaeraceae</taxon>
        <taxon>Aquisphaera</taxon>
    </lineage>
</organism>
<evidence type="ECO:0000313" key="4">
    <source>
        <dbReference type="Proteomes" id="UP000324233"/>
    </source>
</evidence>
<feature type="transmembrane region" description="Helical" evidence="2">
    <location>
        <begin position="1032"/>
        <end position="1053"/>
    </location>
</feature>
<dbReference type="RefSeq" id="WP_148593333.1">
    <property type="nucleotide sequence ID" value="NZ_CP042997.1"/>
</dbReference>
<accession>A0A5B9VZS9</accession>